<protein>
    <submittedName>
        <fullName evidence="1">Uncharacterized protein</fullName>
    </submittedName>
</protein>
<proteinExistence type="predicted"/>
<organism evidence="1">
    <name type="scientific">marine sediment metagenome</name>
    <dbReference type="NCBI Taxonomy" id="412755"/>
    <lineage>
        <taxon>unclassified sequences</taxon>
        <taxon>metagenomes</taxon>
        <taxon>ecological metagenomes</taxon>
    </lineage>
</organism>
<evidence type="ECO:0000313" key="1">
    <source>
        <dbReference type="EMBL" id="KKK65236.1"/>
    </source>
</evidence>
<comment type="caution">
    <text evidence="1">The sequence shown here is derived from an EMBL/GenBank/DDBJ whole genome shotgun (WGS) entry which is preliminary data.</text>
</comment>
<reference evidence="1" key="1">
    <citation type="journal article" date="2015" name="Nature">
        <title>Complex archaea that bridge the gap between prokaryotes and eukaryotes.</title>
        <authorList>
            <person name="Spang A."/>
            <person name="Saw J.H."/>
            <person name="Jorgensen S.L."/>
            <person name="Zaremba-Niedzwiedzka K."/>
            <person name="Martijn J."/>
            <person name="Lind A.E."/>
            <person name="van Eijk R."/>
            <person name="Schleper C."/>
            <person name="Guy L."/>
            <person name="Ettema T.J."/>
        </authorList>
    </citation>
    <scope>NUCLEOTIDE SEQUENCE</scope>
</reference>
<dbReference type="AlphaFoldDB" id="A0A0F8ZZ92"/>
<feature type="non-terminal residue" evidence="1">
    <location>
        <position position="1"/>
    </location>
</feature>
<name>A0A0F8ZZ92_9ZZZZ</name>
<gene>
    <name evidence="1" type="ORF">LCGC14_2976140</name>
</gene>
<accession>A0A0F8ZZ92</accession>
<sequence length="23" mass="2433">HSNGYGKIPIVGVESNGTSRNFV</sequence>
<dbReference type="EMBL" id="LAZR01060653">
    <property type="protein sequence ID" value="KKK65236.1"/>
    <property type="molecule type" value="Genomic_DNA"/>
</dbReference>